<dbReference type="Proteomes" id="UP001161405">
    <property type="component" value="Unassembled WGS sequence"/>
</dbReference>
<keyword evidence="3" id="KW-1185">Reference proteome</keyword>
<dbReference type="RefSeq" id="WP_284362104.1">
    <property type="nucleotide sequence ID" value="NZ_BSNI01000002.1"/>
</dbReference>
<protein>
    <recommendedName>
        <fullName evidence="4">DUF2834 domain-containing protein</fullName>
    </recommendedName>
</protein>
<reference evidence="2" key="2">
    <citation type="submission" date="2023-01" db="EMBL/GenBank/DDBJ databases">
        <title>Draft genome sequence of Maritalea porphyrae strain NBRC 107169.</title>
        <authorList>
            <person name="Sun Q."/>
            <person name="Mori K."/>
        </authorList>
    </citation>
    <scope>NUCLEOTIDE SEQUENCE</scope>
    <source>
        <strain evidence="2">NBRC 107169</strain>
    </source>
</reference>
<feature type="transmembrane region" description="Helical" evidence="1">
    <location>
        <begin position="46"/>
        <end position="64"/>
    </location>
</feature>
<reference evidence="2" key="1">
    <citation type="journal article" date="2014" name="Int. J. Syst. Evol. Microbiol.">
        <title>Complete genome of a new Firmicutes species belonging to the dominant human colonic microbiota ('Ruminococcus bicirculans') reveals two chromosomes and a selective capacity to utilize plant glucans.</title>
        <authorList>
            <consortium name="NISC Comparative Sequencing Program"/>
            <person name="Wegmann U."/>
            <person name="Louis P."/>
            <person name="Goesmann A."/>
            <person name="Henrissat B."/>
            <person name="Duncan S.H."/>
            <person name="Flint H.J."/>
        </authorList>
    </citation>
    <scope>NUCLEOTIDE SEQUENCE</scope>
    <source>
        <strain evidence="2">NBRC 107169</strain>
    </source>
</reference>
<organism evidence="2 3">
    <name type="scientific">Maritalea porphyrae</name>
    <dbReference type="NCBI Taxonomy" id="880732"/>
    <lineage>
        <taxon>Bacteria</taxon>
        <taxon>Pseudomonadati</taxon>
        <taxon>Pseudomonadota</taxon>
        <taxon>Alphaproteobacteria</taxon>
        <taxon>Hyphomicrobiales</taxon>
        <taxon>Devosiaceae</taxon>
        <taxon>Maritalea</taxon>
    </lineage>
</organism>
<gene>
    <name evidence="2" type="ORF">GCM10007879_07130</name>
</gene>
<evidence type="ECO:0000313" key="2">
    <source>
        <dbReference type="EMBL" id="GLQ16464.1"/>
    </source>
</evidence>
<name>A0ABQ5UNN3_9HYPH</name>
<dbReference type="Pfam" id="PF11196">
    <property type="entry name" value="DUF2834"/>
    <property type="match status" value="1"/>
</dbReference>
<sequence length="114" mass="12572">MNISRFYILLALLGLVLPWAQYMPFVQTHGVNLPLFISQVFANGPATGFALDVLWATLVFWIWSYFDARQNNVPHWWAALLAGACLGLSVALPLYLAIKTSQAPQRAAANAPAQ</sequence>
<evidence type="ECO:0000313" key="3">
    <source>
        <dbReference type="Proteomes" id="UP001161405"/>
    </source>
</evidence>
<feature type="transmembrane region" description="Helical" evidence="1">
    <location>
        <begin position="76"/>
        <end position="98"/>
    </location>
</feature>
<feature type="transmembrane region" description="Helical" evidence="1">
    <location>
        <begin position="6"/>
        <end position="25"/>
    </location>
</feature>
<proteinExistence type="predicted"/>
<dbReference type="EMBL" id="BSNI01000002">
    <property type="protein sequence ID" value="GLQ16464.1"/>
    <property type="molecule type" value="Genomic_DNA"/>
</dbReference>
<dbReference type="InterPro" id="IPR021362">
    <property type="entry name" value="DUF2834"/>
</dbReference>
<comment type="caution">
    <text evidence="2">The sequence shown here is derived from an EMBL/GenBank/DDBJ whole genome shotgun (WGS) entry which is preliminary data.</text>
</comment>
<keyword evidence="1" id="KW-0472">Membrane</keyword>
<keyword evidence="1" id="KW-0812">Transmembrane</keyword>
<accession>A0ABQ5UNN3</accession>
<evidence type="ECO:0000256" key="1">
    <source>
        <dbReference type="SAM" id="Phobius"/>
    </source>
</evidence>
<evidence type="ECO:0008006" key="4">
    <source>
        <dbReference type="Google" id="ProtNLM"/>
    </source>
</evidence>
<keyword evidence="1" id="KW-1133">Transmembrane helix</keyword>